<dbReference type="GO" id="GO:0004674">
    <property type="term" value="F:protein serine/threonine kinase activity"/>
    <property type="evidence" value="ECO:0007669"/>
    <property type="project" value="UniProtKB-KW"/>
</dbReference>
<keyword evidence="3" id="KW-0245">EGF-like domain</keyword>
<feature type="chain" id="PRO_5014653794" description="Receptor-like serine/threonine-protein kinase" evidence="21">
    <location>
        <begin position="25"/>
        <end position="836"/>
    </location>
</feature>
<dbReference type="InterPro" id="IPR001245">
    <property type="entry name" value="Ser-Thr/Tyr_kinase_cat_dom"/>
</dbReference>
<evidence type="ECO:0000259" key="22">
    <source>
        <dbReference type="PROSITE" id="PS50011"/>
    </source>
</evidence>
<dbReference type="InterPro" id="IPR051343">
    <property type="entry name" value="G-type_lectin_kinases/EP1-like"/>
</dbReference>
<dbReference type="InterPro" id="IPR036426">
    <property type="entry name" value="Bulb-type_lectin_dom_sf"/>
</dbReference>
<dbReference type="InterPro" id="IPR000719">
    <property type="entry name" value="Prot_kinase_dom"/>
</dbReference>
<dbReference type="Gene3D" id="3.30.200.20">
    <property type="entry name" value="Phosphorylase Kinase, domain 1"/>
    <property type="match status" value="1"/>
</dbReference>
<evidence type="ECO:0000256" key="19">
    <source>
        <dbReference type="PROSITE-ProRule" id="PRU10141"/>
    </source>
</evidence>
<keyword evidence="4 18" id="KW-0808">Transferase</keyword>
<keyword evidence="13" id="KW-1015">Disulfide bond</keyword>
<evidence type="ECO:0000256" key="17">
    <source>
        <dbReference type="ARBA" id="ARBA00048679"/>
    </source>
</evidence>
<comment type="catalytic activity">
    <reaction evidence="17 18">
        <text>L-seryl-[protein] + ATP = O-phospho-L-seryl-[protein] + ADP + H(+)</text>
        <dbReference type="Rhea" id="RHEA:17989"/>
        <dbReference type="Rhea" id="RHEA-COMP:9863"/>
        <dbReference type="Rhea" id="RHEA-COMP:11604"/>
        <dbReference type="ChEBI" id="CHEBI:15378"/>
        <dbReference type="ChEBI" id="CHEBI:29999"/>
        <dbReference type="ChEBI" id="CHEBI:30616"/>
        <dbReference type="ChEBI" id="CHEBI:83421"/>
        <dbReference type="ChEBI" id="CHEBI:456216"/>
        <dbReference type="EC" id="2.7.11.1"/>
    </reaction>
</comment>
<accession>A0A2N9FC19</accession>
<dbReference type="InterPro" id="IPR001480">
    <property type="entry name" value="Bulb-type_lectin_dom"/>
</dbReference>
<dbReference type="GO" id="GO:0016020">
    <property type="term" value="C:membrane"/>
    <property type="evidence" value="ECO:0007669"/>
    <property type="project" value="UniProtKB-SubCell"/>
</dbReference>
<organism evidence="24">
    <name type="scientific">Fagus sylvatica</name>
    <name type="common">Beechnut</name>
    <dbReference type="NCBI Taxonomy" id="28930"/>
    <lineage>
        <taxon>Eukaryota</taxon>
        <taxon>Viridiplantae</taxon>
        <taxon>Streptophyta</taxon>
        <taxon>Embryophyta</taxon>
        <taxon>Tracheophyta</taxon>
        <taxon>Spermatophyta</taxon>
        <taxon>Magnoliopsida</taxon>
        <taxon>eudicotyledons</taxon>
        <taxon>Gunneridae</taxon>
        <taxon>Pentapetalae</taxon>
        <taxon>rosids</taxon>
        <taxon>fabids</taxon>
        <taxon>Fagales</taxon>
        <taxon>Fagaceae</taxon>
        <taxon>Fagus</taxon>
    </lineage>
</organism>
<evidence type="ECO:0000256" key="21">
    <source>
        <dbReference type="SAM" id="SignalP"/>
    </source>
</evidence>
<dbReference type="PANTHER" id="PTHR47976:SF49">
    <property type="entry name" value="RECEPTOR-LIKE SERINE_THREONINE-PROTEIN KINASE"/>
    <property type="match status" value="1"/>
</dbReference>
<dbReference type="GO" id="GO:0030246">
    <property type="term" value="F:carbohydrate binding"/>
    <property type="evidence" value="ECO:0007669"/>
    <property type="project" value="UniProtKB-KW"/>
</dbReference>
<dbReference type="InterPro" id="IPR017441">
    <property type="entry name" value="Protein_kinase_ATP_BS"/>
</dbReference>
<keyword evidence="12 20" id="KW-0472">Membrane</keyword>
<dbReference type="EMBL" id="OIVN01000718">
    <property type="protein sequence ID" value="SPC84560.1"/>
    <property type="molecule type" value="Genomic_DNA"/>
</dbReference>
<dbReference type="Pfam" id="PF01453">
    <property type="entry name" value="B_lectin"/>
    <property type="match status" value="1"/>
</dbReference>
<dbReference type="InterPro" id="IPR011009">
    <property type="entry name" value="Kinase-like_dom_sf"/>
</dbReference>
<dbReference type="FunFam" id="1.10.510.10:FF:000237">
    <property type="entry name" value="G-type lectin S-receptor-like serine/threonine-protein kinase"/>
    <property type="match status" value="1"/>
</dbReference>
<keyword evidence="2 18" id="KW-0723">Serine/threonine-protein kinase</keyword>
<name>A0A2N9FC19_FAGSY</name>
<feature type="binding site" evidence="19">
    <location>
        <position position="578"/>
    </location>
    <ligand>
        <name>ATP</name>
        <dbReference type="ChEBI" id="CHEBI:30616"/>
    </ligand>
</feature>
<evidence type="ECO:0000256" key="10">
    <source>
        <dbReference type="ARBA" id="ARBA00022840"/>
    </source>
</evidence>
<evidence type="ECO:0000256" key="5">
    <source>
        <dbReference type="ARBA" id="ARBA00022692"/>
    </source>
</evidence>
<dbReference type="EC" id="2.7.11.1" evidence="18"/>
<reference evidence="24" key="1">
    <citation type="submission" date="2018-02" db="EMBL/GenBank/DDBJ databases">
        <authorList>
            <person name="Cohen D.B."/>
            <person name="Kent A.D."/>
        </authorList>
    </citation>
    <scope>NUCLEOTIDE SEQUENCE</scope>
</reference>
<dbReference type="SUPFAM" id="SSF51110">
    <property type="entry name" value="alpha-D-mannose-specific plant lectins"/>
    <property type="match status" value="1"/>
</dbReference>
<dbReference type="Pfam" id="PF07714">
    <property type="entry name" value="PK_Tyr_Ser-Thr"/>
    <property type="match status" value="1"/>
</dbReference>
<dbReference type="GO" id="GO:0005524">
    <property type="term" value="F:ATP binding"/>
    <property type="evidence" value="ECO:0007669"/>
    <property type="project" value="UniProtKB-UniRule"/>
</dbReference>
<feature type="transmembrane region" description="Helical" evidence="20">
    <location>
        <begin position="485"/>
        <end position="511"/>
    </location>
</feature>
<dbReference type="PROSITE" id="PS50927">
    <property type="entry name" value="BULB_LECTIN"/>
    <property type="match status" value="1"/>
</dbReference>
<evidence type="ECO:0000256" key="9">
    <source>
        <dbReference type="ARBA" id="ARBA00022777"/>
    </source>
</evidence>
<keyword evidence="7" id="KW-0430">Lectin</keyword>
<evidence type="ECO:0000259" key="23">
    <source>
        <dbReference type="PROSITE" id="PS50927"/>
    </source>
</evidence>
<dbReference type="PROSITE" id="PS50011">
    <property type="entry name" value="PROTEIN_KINASE_DOM"/>
    <property type="match status" value="1"/>
</dbReference>
<evidence type="ECO:0000256" key="15">
    <source>
        <dbReference type="ARBA" id="ARBA00023180"/>
    </source>
</evidence>
<feature type="domain" description="Bulb-type lectin" evidence="23">
    <location>
        <begin position="32"/>
        <end position="148"/>
    </location>
</feature>
<feature type="domain" description="Protein kinase" evidence="22">
    <location>
        <begin position="549"/>
        <end position="823"/>
    </location>
</feature>
<evidence type="ECO:0000256" key="20">
    <source>
        <dbReference type="SAM" id="Phobius"/>
    </source>
</evidence>
<dbReference type="GO" id="GO:0106310">
    <property type="term" value="F:protein serine kinase activity"/>
    <property type="evidence" value="ECO:0007669"/>
    <property type="project" value="RHEA"/>
</dbReference>
<keyword evidence="9 18" id="KW-0418">Kinase</keyword>
<sequence>MGSTSISVLFLLSIMFLLAVDVKAQQNQSFVIPLGSLLSPISNRTSWFSPSGLFAFGFYPQGKGYAVGIWLVNQPENIIVWTANRNNPPVSLTAILNLTSDGPLLRTEEGEENLMTRLSGPAVSAFMYDNGNFVLNYNSTHNVWQSFTYPTDTILGGQTLFNGKYLVSSVSRSDHSSGRFVLWMQTNGNLVSYRLNNTADSENAYWSSGIIISSASTSGSGIAHRCGTNAYSRCSSVPCRAYSRSGECLVTRGRGLTAGYSTKLSLNYSGLLSLTDGSSSIAILGNNSYSAKNETGITIIYRAILDSDGILKLYSHHFLGNSTKVSLEGSNLRDQCQVKGFCGFNSYCIGPGFKAECRCYPGFHFLYTGNKSLGCYNNFIEDGCSSSTRGPMIPYDIEASPNLFWADYPYSMVRTKQENCKKSCLEDCNCGAALYMNDTCNKYKLPLRYGRRIQNLSTIAFFKVIQGKNPNHHPPIILMDSKKKIILILSLTLGSISFLCSAIAISCFFIYRHQVRRYRKLSSENVNVEFAENLSLRSFSYNELEKATDGFKEVLGKGSFGLVYKGYVSEANKTIAVKRLEKVVEEGEREFRAEMTAIGRTHHKNLVQLLGFCIEGSRKLLVYEYMSNGSLADFLFKAKKRPLWKERVRIALEVARGVFYLHQECEVHIIHCNLKPQNILMDDTWTAKISDFGLARLSVPSQTRNFTMGIEGTSGYSAPEWQKNALISVKADIYSFGLMLLEIVCCRSNIEVNVLTADEILLSNWVYNCLAAGELDKLVDVEDENVDMKTLERMVKVGLWCIQENPALRPPMKNVILMLEGTMDISVPPSPVISHS</sequence>
<evidence type="ECO:0000256" key="3">
    <source>
        <dbReference type="ARBA" id="ARBA00022536"/>
    </source>
</evidence>
<evidence type="ECO:0000256" key="11">
    <source>
        <dbReference type="ARBA" id="ARBA00022989"/>
    </source>
</evidence>
<protein>
    <recommendedName>
        <fullName evidence="18">Receptor-like serine/threonine-protein kinase</fullName>
        <ecNumber evidence="18">2.7.11.1</ecNumber>
    </recommendedName>
</protein>
<dbReference type="Gene3D" id="1.10.510.10">
    <property type="entry name" value="Transferase(Phosphotransferase) domain 1"/>
    <property type="match status" value="1"/>
</dbReference>
<dbReference type="Gene3D" id="2.90.10.10">
    <property type="entry name" value="Bulb-type lectin domain"/>
    <property type="match status" value="2"/>
</dbReference>
<evidence type="ECO:0000256" key="14">
    <source>
        <dbReference type="ARBA" id="ARBA00023170"/>
    </source>
</evidence>
<comment type="similarity">
    <text evidence="18">Belongs to the protein kinase superfamily. Ser/Thr protein kinase family.</text>
</comment>
<keyword evidence="14" id="KW-0675">Receptor</keyword>
<keyword evidence="8 18" id="KW-0547">Nucleotide-binding</keyword>
<evidence type="ECO:0000256" key="6">
    <source>
        <dbReference type="ARBA" id="ARBA00022729"/>
    </source>
</evidence>
<proteinExistence type="inferred from homology"/>
<evidence type="ECO:0000256" key="2">
    <source>
        <dbReference type="ARBA" id="ARBA00022527"/>
    </source>
</evidence>
<keyword evidence="11 20" id="KW-1133">Transmembrane helix</keyword>
<evidence type="ECO:0000256" key="13">
    <source>
        <dbReference type="ARBA" id="ARBA00023157"/>
    </source>
</evidence>
<dbReference type="AlphaFoldDB" id="A0A2N9FC19"/>
<dbReference type="PANTHER" id="PTHR47976">
    <property type="entry name" value="G-TYPE LECTIN S-RECEPTOR-LIKE SERINE/THREONINE-PROTEIN KINASE SD2-5"/>
    <property type="match status" value="1"/>
</dbReference>
<evidence type="ECO:0000313" key="24">
    <source>
        <dbReference type="EMBL" id="SPC84560.1"/>
    </source>
</evidence>
<dbReference type="FunFam" id="3.30.200.20:FF:000059">
    <property type="entry name" value="S-receptor-like serine/threonine-protein kinase"/>
    <property type="match status" value="1"/>
</dbReference>
<evidence type="ECO:0000256" key="8">
    <source>
        <dbReference type="ARBA" id="ARBA00022741"/>
    </source>
</evidence>
<evidence type="ECO:0000256" key="1">
    <source>
        <dbReference type="ARBA" id="ARBA00004479"/>
    </source>
</evidence>
<feature type="signal peptide" evidence="21">
    <location>
        <begin position="1"/>
        <end position="24"/>
    </location>
</feature>
<gene>
    <name evidence="24" type="ORF">FSB_LOCUS12442</name>
</gene>
<dbReference type="SUPFAM" id="SSF56112">
    <property type="entry name" value="Protein kinase-like (PK-like)"/>
    <property type="match status" value="1"/>
</dbReference>
<evidence type="ECO:0000256" key="18">
    <source>
        <dbReference type="PIRNR" id="PIRNR000641"/>
    </source>
</evidence>
<dbReference type="PIRSF" id="PIRSF000641">
    <property type="entry name" value="SRK"/>
    <property type="match status" value="1"/>
</dbReference>
<dbReference type="PROSITE" id="PS00107">
    <property type="entry name" value="PROTEIN_KINASE_ATP"/>
    <property type="match status" value="1"/>
</dbReference>
<dbReference type="CDD" id="cd14066">
    <property type="entry name" value="STKc_IRAK"/>
    <property type="match status" value="1"/>
</dbReference>
<keyword evidence="5 20" id="KW-0812">Transmembrane</keyword>
<evidence type="ECO:0000256" key="12">
    <source>
        <dbReference type="ARBA" id="ARBA00023136"/>
    </source>
</evidence>
<keyword evidence="6 21" id="KW-0732">Signal</keyword>
<comment type="subcellular location">
    <subcellularLocation>
        <location evidence="1">Membrane</location>
        <topology evidence="1">Single-pass type I membrane protein</topology>
    </subcellularLocation>
</comment>
<evidence type="ECO:0000256" key="4">
    <source>
        <dbReference type="ARBA" id="ARBA00022679"/>
    </source>
</evidence>
<keyword evidence="15" id="KW-0325">Glycoprotein</keyword>
<dbReference type="InterPro" id="IPR024171">
    <property type="entry name" value="SRK-like_kinase"/>
</dbReference>
<evidence type="ECO:0000256" key="16">
    <source>
        <dbReference type="ARBA" id="ARBA00047899"/>
    </source>
</evidence>
<dbReference type="SMART" id="SM00108">
    <property type="entry name" value="B_lectin"/>
    <property type="match status" value="1"/>
</dbReference>
<keyword evidence="10 18" id="KW-0067">ATP-binding</keyword>
<comment type="catalytic activity">
    <reaction evidence="16 18">
        <text>L-threonyl-[protein] + ATP = O-phospho-L-threonyl-[protein] + ADP + H(+)</text>
        <dbReference type="Rhea" id="RHEA:46608"/>
        <dbReference type="Rhea" id="RHEA-COMP:11060"/>
        <dbReference type="Rhea" id="RHEA-COMP:11605"/>
        <dbReference type="ChEBI" id="CHEBI:15378"/>
        <dbReference type="ChEBI" id="CHEBI:30013"/>
        <dbReference type="ChEBI" id="CHEBI:30616"/>
        <dbReference type="ChEBI" id="CHEBI:61977"/>
        <dbReference type="ChEBI" id="CHEBI:456216"/>
        <dbReference type="EC" id="2.7.11.1"/>
    </reaction>
</comment>
<evidence type="ECO:0000256" key="7">
    <source>
        <dbReference type="ARBA" id="ARBA00022734"/>
    </source>
</evidence>